<evidence type="ECO:0000313" key="3">
    <source>
        <dbReference type="EMBL" id="OQE13709.1"/>
    </source>
</evidence>
<dbReference type="OrthoDB" id="9973183at2759"/>
<dbReference type="Pfam" id="PF00179">
    <property type="entry name" value="UQ_con"/>
    <property type="match status" value="1"/>
</dbReference>
<protein>
    <recommendedName>
        <fullName evidence="2">UBC core domain-containing protein</fullName>
    </recommendedName>
</protein>
<dbReference type="PROSITE" id="PS50127">
    <property type="entry name" value="UBC_2"/>
    <property type="match status" value="1"/>
</dbReference>
<dbReference type="InterPro" id="IPR016135">
    <property type="entry name" value="UBQ-conjugating_enzyme/RWD"/>
</dbReference>
<dbReference type="SMART" id="SM00212">
    <property type="entry name" value="UBCc"/>
    <property type="match status" value="1"/>
</dbReference>
<dbReference type="STRING" id="254877.A0A1V6SIY7"/>
<dbReference type="InterPro" id="IPR000608">
    <property type="entry name" value="UBC"/>
</dbReference>
<name>A0A1V6SIY7_9EURO</name>
<evidence type="ECO:0000256" key="1">
    <source>
        <dbReference type="ARBA" id="ARBA00022786"/>
    </source>
</evidence>
<dbReference type="PANTHER" id="PTHR24067">
    <property type="entry name" value="UBIQUITIN-CONJUGATING ENZYME E2"/>
    <property type="match status" value="1"/>
</dbReference>
<reference evidence="4" key="1">
    <citation type="journal article" date="2017" name="Nat. Microbiol.">
        <title>Global analysis of biosynthetic gene clusters reveals vast potential of secondary metabolite production in Penicillium species.</title>
        <authorList>
            <person name="Nielsen J.C."/>
            <person name="Grijseels S."/>
            <person name="Prigent S."/>
            <person name="Ji B."/>
            <person name="Dainat J."/>
            <person name="Nielsen K.F."/>
            <person name="Frisvad J.C."/>
            <person name="Workman M."/>
            <person name="Nielsen J."/>
        </authorList>
    </citation>
    <scope>NUCLEOTIDE SEQUENCE [LARGE SCALE GENOMIC DNA]</scope>
    <source>
        <strain evidence="4">IBT 14082</strain>
    </source>
</reference>
<sequence length="202" mass="22543">MGGPGRNSPTSAIAVPTDFPSALQLQSNSYSVHSTTFDMASRTRGIDTRQRLMKELKAYNKEGENETFVYLRPVNDEDLLHWEAVLKGPAASPYEGGLWGLDIQIPSDYPYAPPTIHFTTKIAHPNIAWSTGEICSSLNNDWKPTVNLSGILAAIQLLLTVPDPDSPLNPDIAVLMRNGDFAGWESVVRYWTQEERWQGVRW</sequence>
<dbReference type="Gene3D" id="3.10.110.10">
    <property type="entry name" value="Ubiquitin Conjugating Enzyme"/>
    <property type="match status" value="1"/>
</dbReference>
<feature type="domain" description="UBC core" evidence="2">
    <location>
        <begin position="47"/>
        <end position="197"/>
    </location>
</feature>
<dbReference type="Proteomes" id="UP000191342">
    <property type="component" value="Unassembled WGS sequence"/>
</dbReference>
<dbReference type="CDD" id="cd23812">
    <property type="entry name" value="UBCc_ScPEX4-like"/>
    <property type="match status" value="1"/>
</dbReference>
<keyword evidence="4" id="KW-1185">Reference proteome</keyword>
<dbReference type="SUPFAM" id="SSF54495">
    <property type="entry name" value="UBC-like"/>
    <property type="match status" value="1"/>
</dbReference>
<dbReference type="EMBL" id="MLQL01000044">
    <property type="protein sequence ID" value="OQE13709.1"/>
    <property type="molecule type" value="Genomic_DNA"/>
</dbReference>
<organism evidence="3 4">
    <name type="scientific">Penicillium flavigenum</name>
    <dbReference type="NCBI Taxonomy" id="254877"/>
    <lineage>
        <taxon>Eukaryota</taxon>
        <taxon>Fungi</taxon>
        <taxon>Dikarya</taxon>
        <taxon>Ascomycota</taxon>
        <taxon>Pezizomycotina</taxon>
        <taxon>Eurotiomycetes</taxon>
        <taxon>Eurotiomycetidae</taxon>
        <taxon>Eurotiales</taxon>
        <taxon>Aspergillaceae</taxon>
        <taxon>Penicillium</taxon>
    </lineage>
</organism>
<evidence type="ECO:0000313" key="4">
    <source>
        <dbReference type="Proteomes" id="UP000191342"/>
    </source>
</evidence>
<evidence type="ECO:0000259" key="2">
    <source>
        <dbReference type="PROSITE" id="PS50127"/>
    </source>
</evidence>
<dbReference type="InterPro" id="IPR050113">
    <property type="entry name" value="Ub_conjugating_enzyme"/>
</dbReference>
<keyword evidence="1" id="KW-0833">Ubl conjugation pathway</keyword>
<proteinExistence type="predicted"/>
<comment type="caution">
    <text evidence="3">The sequence shown here is derived from an EMBL/GenBank/DDBJ whole genome shotgun (WGS) entry which is preliminary data.</text>
</comment>
<gene>
    <name evidence="3" type="ORF">PENFLA_c044G05474</name>
</gene>
<accession>A0A1V6SIY7</accession>
<dbReference type="AlphaFoldDB" id="A0A1V6SIY7"/>